<protein>
    <submittedName>
        <fullName evidence="1">Uncharacterized protein</fullName>
    </submittedName>
</protein>
<evidence type="ECO:0000313" key="1">
    <source>
        <dbReference type="EMBL" id="SVC60768.1"/>
    </source>
</evidence>
<dbReference type="AlphaFoldDB" id="A0A382NJU9"/>
<dbReference type="EMBL" id="UINC01100592">
    <property type="protein sequence ID" value="SVC60768.1"/>
    <property type="molecule type" value="Genomic_DNA"/>
</dbReference>
<organism evidence="1">
    <name type="scientific">marine metagenome</name>
    <dbReference type="NCBI Taxonomy" id="408172"/>
    <lineage>
        <taxon>unclassified sequences</taxon>
        <taxon>metagenomes</taxon>
        <taxon>ecological metagenomes</taxon>
    </lineage>
</organism>
<reference evidence="1" key="1">
    <citation type="submission" date="2018-05" db="EMBL/GenBank/DDBJ databases">
        <authorList>
            <person name="Lanie J.A."/>
            <person name="Ng W.-L."/>
            <person name="Kazmierczak K.M."/>
            <person name="Andrzejewski T.M."/>
            <person name="Davidsen T.M."/>
            <person name="Wayne K.J."/>
            <person name="Tettelin H."/>
            <person name="Glass J.I."/>
            <person name="Rusch D."/>
            <person name="Podicherti R."/>
            <person name="Tsui H.-C.T."/>
            <person name="Winkler M.E."/>
        </authorList>
    </citation>
    <scope>NUCLEOTIDE SEQUENCE</scope>
</reference>
<gene>
    <name evidence="1" type="ORF">METZ01_LOCUS313622</name>
</gene>
<name>A0A382NJU9_9ZZZZ</name>
<accession>A0A382NJU9</accession>
<proteinExistence type="predicted"/>
<sequence>MKEKLLFLIEELNKRLNSKASYPVANSRFLFSSSILGNVTKEFNLKGISITIDPSKSFSKLV</sequence>